<dbReference type="PRINTS" id="PR00385">
    <property type="entry name" value="P450"/>
</dbReference>
<evidence type="ECO:0000313" key="8">
    <source>
        <dbReference type="RefSeq" id="XP_060540912.1"/>
    </source>
</evidence>
<dbReference type="RefSeq" id="XP_060540912.1">
    <property type="nucleotide sequence ID" value="XM_060684929.1"/>
</dbReference>
<dbReference type="PROSITE" id="PS00086">
    <property type="entry name" value="CYTOCHROME_P450"/>
    <property type="match status" value="1"/>
</dbReference>
<name>A0ABM3YXU0_PANGU</name>
<keyword evidence="6" id="KW-0560">Oxidoreductase</keyword>
<keyword evidence="6" id="KW-0503">Monooxygenase</keyword>
<dbReference type="PANTHER" id="PTHR24300">
    <property type="entry name" value="CYTOCHROME P450 508A4-RELATED"/>
    <property type="match status" value="1"/>
</dbReference>
<dbReference type="Gene3D" id="1.10.630.10">
    <property type="entry name" value="Cytochrome P450"/>
    <property type="match status" value="1"/>
</dbReference>
<evidence type="ECO:0000313" key="7">
    <source>
        <dbReference type="Proteomes" id="UP001652622"/>
    </source>
</evidence>
<dbReference type="InterPro" id="IPR002401">
    <property type="entry name" value="Cyt_P450_E_grp-I"/>
</dbReference>
<accession>A0ABM3YXU0</accession>
<dbReference type="Pfam" id="PF00067">
    <property type="entry name" value="p450"/>
    <property type="match status" value="1"/>
</dbReference>
<gene>
    <name evidence="8" type="primary">LOC117660244</name>
</gene>
<dbReference type="InterPro" id="IPR001128">
    <property type="entry name" value="Cyt_P450"/>
</dbReference>
<keyword evidence="5 6" id="KW-0408">Iron</keyword>
<comment type="cofactor">
    <cofactor evidence="1">
        <name>heme</name>
        <dbReference type="ChEBI" id="CHEBI:30413"/>
    </cofactor>
</comment>
<dbReference type="InterPro" id="IPR036396">
    <property type="entry name" value="Cyt_P450_sf"/>
</dbReference>
<evidence type="ECO:0000256" key="5">
    <source>
        <dbReference type="ARBA" id="ARBA00023004"/>
    </source>
</evidence>
<dbReference type="PANTHER" id="PTHR24300:SF134">
    <property type="entry name" value="CYTOCHROME P450, FAMILY 2, SUBFAMILY AB, POLYPEPTIDE 2-RELATED"/>
    <property type="match status" value="1"/>
</dbReference>
<organism evidence="7 8">
    <name type="scientific">Pantherophis guttatus</name>
    <name type="common">Corn snake</name>
    <name type="synonym">Elaphe guttata</name>
    <dbReference type="NCBI Taxonomy" id="94885"/>
    <lineage>
        <taxon>Eukaryota</taxon>
        <taxon>Metazoa</taxon>
        <taxon>Chordata</taxon>
        <taxon>Craniata</taxon>
        <taxon>Vertebrata</taxon>
        <taxon>Euteleostomi</taxon>
        <taxon>Lepidosauria</taxon>
        <taxon>Squamata</taxon>
        <taxon>Bifurcata</taxon>
        <taxon>Unidentata</taxon>
        <taxon>Episquamata</taxon>
        <taxon>Toxicofera</taxon>
        <taxon>Serpentes</taxon>
        <taxon>Colubroidea</taxon>
        <taxon>Colubridae</taxon>
        <taxon>Colubrinae</taxon>
        <taxon>Pantherophis</taxon>
    </lineage>
</organism>
<evidence type="ECO:0000256" key="3">
    <source>
        <dbReference type="ARBA" id="ARBA00022617"/>
    </source>
</evidence>
<proteinExistence type="inferred from homology"/>
<dbReference type="InterPro" id="IPR017972">
    <property type="entry name" value="Cyt_P450_CS"/>
</dbReference>
<protein>
    <submittedName>
        <fullName evidence="8">Cytochrome P450 2J4-like</fullName>
    </submittedName>
</protein>
<evidence type="ECO:0000256" key="6">
    <source>
        <dbReference type="RuleBase" id="RU000461"/>
    </source>
</evidence>
<comment type="similarity">
    <text evidence="2 6">Belongs to the cytochrome P450 family.</text>
</comment>
<dbReference type="InterPro" id="IPR050182">
    <property type="entry name" value="Cytochrome_P450_fam2"/>
</dbReference>
<evidence type="ECO:0000256" key="2">
    <source>
        <dbReference type="ARBA" id="ARBA00010617"/>
    </source>
</evidence>
<dbReference type="SUPFAM" id="SSF48264">
    <property type="entry name" value="Cytochrome P450"/>
    <property type="match status" value="1"/>
</dbReference>
<evidence type="ECO:0000256" key="1">
    <source>
        <dbReference type="ARBA" id="ARBA00001971"/>
    </source>
</evidence>
<keyword evidence="4 6" id="KW-0479">Metal-binding</keyword>
<keyword evidence="3 6" id="KW-0349">Heme</keyword>
<dbReference type="PRINTS" id="PR00463">
    <property type="entry name" value="EP450I"/>
</dbReference>
<reference evidence="8" key="1">
    <citation type="submission" date="2025-08" db="UniProtKB">
        <authorList>
            <consortium name="RefSeq"/>
        </authorList>
    </citation>
    <scope>IDENTIFICATION</scope>
    <source>
        <tissue evidence="8">Blood</tissue>
    </source>
</reference>
<evidence type="ECO:0000256" key="4">
    <source>
        <dbReference type="ARBA" id="ARBA00022723"/>
    </source>
</evidence>
<dbReference type="Proteomes" id="UP001652622">
    <property type="component" value="Unplaced"/>
</dbReference>
<sequence length="494" mass="56491">MLTLLLFFITVILCLVLLFLKLFRKHKDHPPGPSSISLLKRMLLERSILSEKTLMELAHQYGKIYSLWQGNDHIVVFSGYKIVKETLIDHSDDFVDRPFTHFLVTITNKRGIAFSNGHTWLQQRQVSVVTMRKLGLGKKGLECQIQAEVERFLEDLRGKQGQPFDPSLYVQLSVCNVICALSFGHCFSIEDKEFLELLESMHILTKYLVSFSHIIYGFFPFIMKYIPGSHQKTLSAVDNIIGTIKKELTQHKENQNLHEPQDFIDYYLLQMEKSKNDPNSTYDEDNLVHCIADLLIAGTDSTSGSLQWALLLMATHLDIQDKVHKELEEVLASSRSINYGDRKNLPYTNAVIHEIMRSKYISLFGIPRQCAKDIYLNGVLIPKGAIVLPDLRSVLLDSEQWETPEQFNPNHFLDKEGHFVTKEAFLPFGAGARICLGELFARIEFFITFTSLLRAFRLQPPEGVEKLSEEPIIGMTVYPSPFKICFVPRSGTSQ</sequence>
<dbReference type="GeneID" id="117660244"/>
<keyword evidence="7" id="KW-1185">Reference proteome</keyword>